<sequence>MAWDIWSSIDDSFLKSCQHLDVESWFKYCIRKDEYVFCSTLWWIWRDRNNIIFNPLDKWTPAKVRSLCITYSKELKSVQQLQPAILPTSLIRDWNPPHGSRFKINCDASVNENSQLAGFGCVIRDSLEKWIKSCNGALPLGSVLRSELFAIWRAADKDLLLKIQEVTQWSWKVEFILIQRTANNAVDYLAKQASASMRKYIEWLLPSNALLGIILKDMQSHVVNC</sequence>
<comment type="caution">
    <text evidence="1">The sequence shown here is derived from an EMBL/GenBank/DDBJ whole genome shotgun (WGS) entry which is preliminary data.</text>
</comment>
<dbReference type="InterPro" id="IPR053151">
    <property type="entry name" value="RNase_H-like"/>
</dbReference>
<evidence type="ECO:0008006" key="3">
    <source>
        <dbReference type="Google" id="ProtNLM"/>
    </source>
</evidence>
<name>A0ABU6RND4_9FABA</name>
<dbReference type="PANTHER" id="PTHR47723">
    <property type="entry name" value="OS05G0353850 PROTEIN"/>
    <property type="match status" value="1"/>
</dbReference>
<reference evidence="1 2" key="1">
    <citation type="journal article" date="2023" name="Plants (Basel)">
        <title>Bridging the Gap: Combining Genomics and Transcriptomics Approaches to Understand Stylosanthes scabra, an Orphan Legume from the Brazilian Caatinga.</title>
        <authorList>
            <person name="Ferreira-Neto J.R.C."/>
            <person name="da Silva M.D."/>
            <person name="Binneck E."/>
            <person name="de Melo N.F."/>
            <person name="da Silva R.H."/>
            <person name="de Melo A.L.T.M."/>
            <person name="Pandolfi V."/>
            <person name="Bustamante F.O."/>
            <person name="Brasileiro-Vidal A.C."/>
            <person name="Benko-Iseppon A.M."/>
        </authorList>
    </citation>
    <scope>NUCLEOTIDE SEQUENCE [LARGE SCALE GENOMIC DNA]</scope>
    <source>
        <tissue evidence="1">Leaves</tissue>
    </source>
</reference>
<dbReference type="SUPFAM" id="SSF53098">
    <property type="entry name" value="Ribonuclease H-like"/>
    <property type="match status" value="1"/>
</dbReference>
<protein>
    <recommendedName>
        <fullName evidence="3">RNase H type-1 domain-containing protein</fullName>
    </recommendedName>
</protein>
<proteinExistence type="predicted"/>
<evidence type="ECO:0000313" key="1">
    <source>
        <dbReference type="EMBL" id="MED6125283.1"/>
    </source>
</evidence>
<dbReference type="InterPro" id="IPR012337">
    <property type="entry name" value="RNaseH-like_sf"/>
</dbReference>
<evidence type="ECO:0000313" key="2">
    <source>
        <dbReference type="Proteomes" id="UP001341840"/>
    </source>
</evidence>
<dbReference type="EMBL" id="JASCZI010030903">
    <property type="protein sequence ID" value="MED6125283.1"/>
    <property type="molecule type" value="Genomic_DNA"/>
</dbReference>
<dbReference type="Proteomes" id="UP001341840">
    <property type="component" value="Unassembled WGS sequence"/>
</dbReference>
<accession>A0ABU6RND4</accession>
<keyword evidence="2" id="KW-1185">Reference proteome</keyword>
<dbReference type="PANTHER" id="PTHR47723:SF19">
    <property type="entry name" value="POLYNUCLEOTIDYL TRANSFERASE, RIBONUCLEASE H-LIKE SUPERFAMILY PROTEIN"/>
    <property type="match status" value="1"/>
</dbReference>
<organism evidence="1 2">
    <name type="scientific">Stylosanthes scabra</name>
    <dbReference type="NCBI Taxonomy" id="79078"/>
    <lineage>
        <taxon>Eukaryota</taxon>
        <taxon>Viridiplantae</taxon>
        <taxon>Streptophyta</taxon>
        <taxon>Embryophyta</taxon>
        <taxon>Tracheophyta</taxon>
        <taxon>Spermatophyta</taxon>
        <taxon>Magnoliopsida</taxon>
        <taxon>eudicotyledons</taxon>
        <taxon>Gunneridae</taxon>
        <taxon>Pentapetalae</taxon>
        <taxon>rosids</taxon>
        <taxon>fabids</taxon>
        <taxon>Fabales</taxon>
        <taxon>Fabaceae</taxon>
        <taxon>Papilionoideae</taxon>
        <taxon>50 kb inversion clade</taxon>
        <taxon>dalbergioids sensu lato</taxon>
        <taxon>Dalbergieae</taxon>
        <taxon>Pterocarpus clade</taxon>
        <taxon>Stylosanthes</taxon>
    </lineage>
</organism>
<gene>
    <name evidence="1" type="ORF">PIB30_067117</name>
</gene>